<comment type="caution">
    <text evidence="1">The sequence shown here is derived from an EMBL/GenBank/DDBJ whole genome shotgun (WGS) entry which is preliminary data.</text>
</comment>
<gene>
    <name evidence="1" type="ORF">SAE01_40370</name>
</gene>
<accession>A0A512BHW4</accession>
<evidence type="ECO:0000313" key="1">
    <source>
        <dbReference type="EMBL" id="GEO11541.1"/>
    </source>
</evidence>
<evidence type="ECO:0000313" key="2">
    <source>
        <dbReference type="Proteomes" id="UP000321513"/>
    </source>
</evidence>
<name>A0A512BHW4_9BACT</name>
<dbReference type="EMBL" id="BJYT01000024">
    <property type="protein sequence ID" value="GEO11541.1"/>
    <property type="molecule type" value="Genomic_DNA"/>
</dbReference>
<proteinExistence type="predicted"/>
<dbReference type="AlphaFoldDB" id="A0A512BHW4"/>
<keyword evidence="2" id="KW-1185">Reference proteome</keyword>
<sequence length="72" mass="8573">MQDKERTKLIELTRIAIDINKELLANEKKFVEAVSSNQSRSYLKDLNEKIHWLCRKERLYLGAVKSLLNRNR</sequence>
<protein>
    <submittedName>
        <fullName evidence="1">Uncharacterized protein</fullName>
    </submittedName>
</protein>
<reference evidence="1 2" key="1">
    <citation type="submission" date="2019-07" db="EMBL/GenBank/DDBJ databases">
        <title>Whole genome shotgun sequence of Segetibacter aerophilus NBRC 106135.</title>
        <authorList>
            <person name="Hosoyama A."/>
            <person name="Uohara A."/>
            <person name="Ohji S."/>
            <person name="Ichikawa N."/>
        </authorList>
    </citation>
    <scope>NUCLEOTIDE SEQUENCE [LARGE SCALE GENOMIC DNA]</scope>
    <source>
        <strain evidence="1 2">NBRC 106135</strain>
    </source>
</reference>
<dbReference type="Proteomes" id="UP000321513">
    <property type="component" value="Unassembled WGS sequence"/>
</dbReference>
<organism evidence="1 2">
    <name type="scientific">Segetibacter aerophilus</name>
    <dbReference type="NCBI Taxonomy" id="670293"/>
    <lineage>
        <taxon>Bacteria</taxon>
        <taxon>Pseudomonadati</taxon>
        <taxon>Bacteroidota</taxon>
        <taxon>Chitinophagia</taxon>
        <taxon>Chitinophagales</taxon>
        <taxon>Chitinophagaceae</taxon>
        <taxon>Segetibacter</taxon>
    </lineage>
</organism>